<feature type="transmembrane region" description="Helical" evidence="2">
    <location>
        <begin position="389"/>
        <end position="407"/>
    </location>
</feature>
<feature type="compositionally biased region" description="Low complexity" evidence="1">
    <location>
        <begin position="61"/>
        <end position="76"/>
    </location>
</feature>
<feature type="compositionally biased region" description="Basic and acidic residues" evidence="1">
    <location>
        <begin position="553"/>
        <end position="578"/>
    </location>
</feature>
<feature type="compositionally biased region" description="Gly residues" evidence="1">
    <location>
        <begin position="586"/>
        <end position="595"/>
    </location>
</feature>
<feature type="transmembrane region" description="Helical" evidence="2">
    <location>
        <begin position="464"/>
        <end position="495"/>
    </location>
</feature>
<dbReference type="EMBL" id="KE504154">
    <property type="protein sequence ID" value="EPS99767.1"/>
    <property type="molecule type" value="Genomic_DNA"/>
</dbReference>
<feature type="transmembrane region" description="Helical" evidence="2">
    <location>
        <begin position="419"/>
        <end position="443"/>
    </location>
</feature>
<gene>
    <name evidence="3" type="ORF">FOMPIDRAFT_127543</name>
</gene>
<evidence type="ECO:0000313" key="4">
    <source>
        <dbReference type="Proteomes" id="UP000015241"/>
    </source>
</evidence>
<dbReference type="OrthoDB" id="3062801at2759"/>
<feature type="compositionally biased region" description="Polar residues" evidence="1">
    <location>
        <begin position="180"/>
        <end position="191"/>
    </location>
</feature>
<keyword evidence="4" id="KW-1185">Reference proteome</keyword>
<evidence type="ECO:0000256" key="2">
    <source>
        <dbReference type="SAM" id="Phobius"/>
    </source>
</evidence>
<feature type="region of interest" description="Disordered" evidence="1">
    <location>
        <begin position="224"/>
        <end position="265"/>
    </location>
</feature>
<feature type="transmembrane region" description="Helical" evidence="2">
    <location>
        <begin position="284"/>
        <end position="301"/>
    </location>
</feature>
<keyword evidence="2" id="KW-0812">Transmembrane</keyword>
<protein>
    <recommendedName>
        <fullName evidence="5">Transmembrane protein</fullName>
    </recommendedName>
</protein>
<reference evidence="3 4" key="1">
    <citation type="journal article" date="2012" name="Science">
        <title>The Paleozoic origin of enzymatic lignin decomposition reconstructed from 31 fungal genomes.</title>
        <authorList>
            <person name="Floudas D."/>
            <person name="Binder M."/>
            <person name="Riley R."/>
            <person name="Barry K."/>
            <person name="Blanchette R.A."/>
            <person name="Henrissat B."/>
            <person name="Martinez A.T."/>
            <person name="Otillar R."/>
            <person name="Spatafora J.W."/>
            <person name="Yadav J.S."/>
            <person name="Aerts A."/>
            <person name="Benoit I."/>
            <person name="Boyd A."/>
            <person name="Carlson A."/>
            <person name="Copeland A."/>
            <person name="Coutinho P.M."/>
            <person name="de Vries R.P."/>
            <person name="Ferreira P."/>
            <person name="Findley K."/>
            <person name="Foster B."/>
            <person name="Gaskell J."/>
            <person name="Glotzer D."/>
            <person name="Gorecki P."/>
            <person name="Heitman J."/>
            <person name="Hesse C."/>
            <person name="Hori C."/>
            <person name="Igarashi K."/>
            <person name="Jurgens J.A."/>
            <person name="Kallen N."/>
            <person name="Kersten P."/>
            <person name="Kohler A."/>
            <person name="Kuees U."/>
            <person name="Kumar T.K.A."/>
            <person name="Kuo A."/>
            <person name="LaButti K."/>
            <person name="Larrondo L.F."/>
            <person name="Lindquist E."/>
            <person name="Ling A."/>
            <person name="Lombard V."/>
            <person name="Lucas S."/>
            <person name="Lundell T."/>
            <person name="Martin R."/>
            <person name="McLaughlin D.J."/>
            <person name="Morgenstern I."/>
            <person name="Morin E."/>
            <person name="Murat C."/>
            <person name="Nagy L.G."/>
            <person name="Nolan M."/>
            <person name="Ohm R.A."/>
            <person name="Patyshakuliyeva A."/>
            <person name="Rokas A."/>
            <person name="Ruiz-Duenas F.J."/>
            <person name="Sabat G."/>
            <person name="Salamov A."/>
            <person name="Samejima M."/>
            <person name="Schmutz J."/>
            <person name="Slot J.C."/>
            <person name="St John F."/>
            <person name="Stenlid J."/>
            <person name="Sun H."/>
            <person name="Sun S."/>
            <person name="Syed K."/>
            <person name="Tsang A."/>
            <person name="Wiebenga A."/>
            <person name="Young D."/>
            <person name="Pisabarro A."/>
            <person name="Eastwood D.C."/>
            <person name="Martin F."/>
            <person name="Cullen D."/>
            <person name="Grigoriev I.V."/>
            <person name="Hibbett D.S."/>
        </authorList>
    </citation>
    <scope>NUCLEOTIDE SEQUENCE</scope>
    <source>
        <strain evidence="4">FP-58527</strain>
    </source>
</reference>
<feature type="region of interest" description="Disordered" evidence="1">
    <location>
        <begin position="553"/>
        <end position="638"/>
    </location>
</feature>
<dbReference type="InParanoid" id="S8E4Y2"/>
<evidence type="ECO:0008006" key="5">
    <source>
        <dbReference type="Google" id="ProtNLM"/>
    </source>
</evidence>
<name>S8E4Y2_FOMSC</name>
<feature type="compositionally biased region" description="Basic and acidic residues" evidence="1">
    <location>
        <begin position="226"/>
        <end position="244"/>
    </location>
</feature>
<dbReference type="HOGENOM" id="CLU_020877_1_0_1"/>
<sequence length="638" mass="70131">MQGQCLDTAFDAHIITSLITESESSSSNQTSSDKLSALPTQSSPPLGRLRSPSRLVRRSMDISGSLSSMDSPGSTSHQGLHQPPGYMRASESEVSIGVGTTRGRQSAESDRASIPAALQGIKQAIAARRPRRSQSATRSPSPLSGEGSIGTKQTPQQLPSDLRLNTLRNLSPRLGKDTHTPTSLSPSQSRAASPLRRLGWPLHRHHPREEPFVLVDPFRLSGFKRGNRDANTQKRRRDGEEDRFMGCLPLPASAEKSKGNQAEASDGGWFTLVSDTQIFLFDTLPHQVYLILLLGLPALYWSRVARVFEDAELSKPDVRRMIDASGSMAAPNIPSYYQSPSRPGLRSAPPTVLLPFPDEWNQDTVSPALVRFKHSWEQFVDSLLREWKTLNLVSALLCTAILTMFQVNDADDDPLTRSAALFGLVFSLMSLIYGCVFIVQFGTMRTMDRASRWAEEAQKTKTSVLWNIWVMLATPAIWLAWSMIAFCVSILSFVWRTGAAADQNPPAPLTRTQAIGVRTGITAVFALGLVCFSMIIRTFRSYHGHRRRIEDPLLGERGRAPERERRDAMEEPREREKVASPSSVGLGLGLTGTGLSGDAMSSPRMGIASVALKEVDPEKEEVQTMESGRGRGTLSPKL</sequence>
<keyword evidence="2" id="KW-0472">Membrane</keyword>
<accession>S8E4Y2</accession>
<organism evidence="3 4">
    <name type="scientific">Fomitopsis schrenkii</name>
    <name type="common">Brown rot fungus</name>
    <dbReference type="NCBI Taxonomy" id="2126942"/>
    <lineage>
        <taxon>Eukaryota</taxon>
        <taxon>Fungi</taxon>
        <taxon>Dikarya</taxon>
        <taxon>Basidiomycota</taxon>
        <taxon>Agaricomycotina</taxon>
        <taxon>Agaricomycetes</taxon>
        <taxon>Polyporales</taxon>
        <taxon>Fomitopsis</taxon>
    </lineage>
</organism>
<feature type="compositionally biased region" description="Polar residues" evidence="1">
    <location>
        <begin position="133"/>
        <end position="142"/>
    </location>
</feature>
<evidence type="ECO:0000256" key="1">
    <source>
        <dbReference type="SAM" id="MobiDB-lite"/>
    </source>
</evidence>
<feature type="compositionally biased region" description="Polar residues" evidence="1">
    <location>
        <begin position="150"/>
        <end position="159"/>
    </location>
</feature>
<feature type="region of interest" description="Disordered" evidence="1">
    <location>
        <begin position="21"/>
        <end position="112"/>
    </location>
</feature>
<feature type="region of interest" description="Disordered" evidence="1">
    <location>
        <begin position="125"/>
        <end position="193"/>
    </location>
</feature>
<feature type="transmembrane region" description="Helical" evidence="2">
    <location>
        <begin position="515"/>
        <end position="539"/>
    </location>
</feature>
<dbReference type="eggNOG" id="ENOG502SMR7">
    <property type="taxonomic scope" value="Eukaryota"/>
</dbReference>
<dbReference type="AlphaFoldDB" id="S8E4Y2"/>
<feature type="compositionally biased region" description="Low complexity" evidence="1">
    <location>
        <begin position="21"/>
        <end position="32"/>
    </location>
</feature>
<keyword evidence="2" id="KW-1133">Transmembrane helix</keyword>
<proteinExistence type="predicted"/>
<feature type="compositionally biased region" description="Basic and acidic residues" evidence="1">
    <location>
        <begin position="613"/>
        <end position="622"/>
    </location>
</feature>
<dbReference type="Proteomes" id="UP000015241">
    <property type="component" value="Unassembled WGS sequence"/>
</dbReference>
<evidence type="ECO:0000313" key="3">
    <source>
        <dbReference type="EMBL" id="EPS99767.1"/>
    </source>
</evidence>
<feature type="compositionally biased region" description="Low complexity" evidence="1">
    <location>
        <begin position="43"/>
        <end position="54"/>
    </location>
</feature>